<sequence>MGSKSLKEYLKKYGSDNQEEEKKVKKKKKKVKPNACGVLVVDEDPIWQKPVKLEEEENDSADEENPQVDEDIEVKRMKRLEVIRARRAYNAIAEDGSGWVILSPNHANSADPYPDMSPLHKRKRQHRSPSPAPDTNLNSDLSPPRKRRYRNDTPSPEPQLKPSREASDLSPPRRQRKHHHSPSPKPYTKSKHSSVLNSDLSPPRRRRTDTESPKLKPLKEDTDLSPPRQQRQRHYTPSPKPEPDLSPPRKRKKDAGRSGLPDNSHLSLQLSTQSGNSRASMAQDISPPRKNRKESSDPVSSKEPPKTGLITGRDMREEIKTKKEESLLFDKMDPSISGRGVEPVYRDKKTGERISKDDYLKSKQKVEEKPKEKKIEWGKGLAQKREVETRLEELELEKDKPFARTRDDPELDKMLMERVRWGDPMAHLVKKKHSELDLADLGDSEKMKESGFIIPQDIPSHSWIKRGLDAAPNRYGIRPGRHWDGVDRSNGYEKQLVKRVNEKQATEREAYLWSVSDM</sequence>
<dbReference type="Proteomes" id="UP000807159">
    <property type="component" value="Chromosome 3"/>
</dbReference>
<dbReference type="EMBL" id="JACEGQ020000003">
    <property type="protein sequence ID" value="KAH8513768.1"/>
    <property type="molecule type" value="Genomic_DNA"/>
</dbReference>
<feature type="compositionally biased region" description="Acidic residues" evidence="2">
    <location>
        <begin position="54"/>
        <end position="71"/>
    </location>
</feature>
<name>A0A8T2Z8Q7_POPDE</name>
<dbReference type="InterPro" id="IPR051112">
    <property type="entry name" value="CWC26_splicing_factor"/>
</dbReference>
<feature type="region of interest" description="Disordered" evidence="2">
    <location>
        <begin position="94"/>
        <end position="376"/>
    </location>
</feature>
<feature type="compositionally biased region" description="Basic residues" evidence="2">
    <location>
        <begin position="173"/>
        <end position="192"/>
    </location>
</feature>
<feature type="region of interest" description="Disordered" evidence="2">
    <location>
        <begin position="1"/>
        <end position="29"/>
    </location>
</feature>
<evidence type="ECO:0000313" key="4">
    <source>
        <dbReference type="Proteomes" id="UP000807159"/>
    </source>
</evidence>
<dbReference type="PANTHER" id="PTHR31809:SF0">
    <property type="entry name" value="BUD13 HOMOLOG"/>
    <property type="match status" value="1"/>
</dbReference>
<dbReference type="GO" id="GO:0003723">
    <property type="term" value="F:RNA binding"/>
    <property type="evidence" value="ECO:0007669"/>
    <property type="project" value="TreeGrafter"/>
</dbReference>
<evidence type="ECO:0000256" key="1">
    <source>
        <dbReference type="ARBA" id="ARBA00011069"/>
    </source>
</evidence>
<evidence type="ECO:0008006" key="5">
    <source>
        <dbReference type="Google" id="ProtNLM"/>
    </source>
</evidence>
<gene>
    <name evidence="3" type="ORF">H0E87_006873</name>
</gene>
<feature type="compositionally biased region" description="Basic and acidic residues" evidence="2">
    <location>
        <begin position="1"/>
        <end position="14"/>
    </location>
</feature>
<feature type="compositionally biased region" description="Polar residues" evidence="2">
    <location>
        <begin position="264"/>
        <end position="280"/>
    </location>
</feature>
<dbReference type="GO" id="GO:0005684">
    <property type="term" value="C:U2-type spliceosomal complex"/>
    <property type="evidence" value="ECO:0007669"/>
    <property type="project" value="TreeGrafter"/>
</dbReference>
<proteinExistence type="inferred from homology"/>
<feature type="compositionally biased region" description="Basic and acidic residues" evidence="2">
    <location>
        <begin position="313"/>
        <end position="333"/>
    </location>
</feature>
<dbReference type="GO" id="GO:0070274">
    <property type="term" value="C:RES complex"/>
    <property type="evidence" value="ECO:0007669"/>
    <property type="project" value="TreeGrafter"/>
</dbReference>
<dbReference type="GO" id="GO:0000398">
    <property type="term" value="P:mRNA splicing, via spliceosome"/>
    <property type="evidence" value="ECO:0007669"/>
    <property type="project" value="TreeGrafter"/>
</dbReference>
<feature type="compositionally biased region" description="Basic and acidic residues" evidence="2">
    <location>
        <begin position="344"/>
        <end position="376"/>
    </location>
</feature>
<comment type="caution">
    <text evidence="3">The sequence shown here is derived from an EMBL/GenBank/DDBJ whole genome shotgun (WGS) entry which is preliminary data.</text>
</comment>
<dbReference type="PANTHER" id="PTHR31809">
    <property type="entry name" value="BUD13 HOMOLOG"/>
    <property type="match status" value="1"/>
</dbReference>
<accession>A0A8T2Z8Q7</accession>
<evidence type="ECO:0000256" key="2">
    <source>
        <dbReference type="SAM" id="MobiDB-lite"/>
    </source>
</evidence>
<comment type="similarity">
    <text evidence="1">Belongs to the CWC26 family.</text>
</comment>
<feature type="compositionally biased region" description="Basic and acidic residues" evidence="2">
    <location>
        <begin position="208"/>
        <end position="222"/>
    </location>
</feature>
<reference evidence="3" key="1">
    <citation type="journal article" date="2021" name="J. Hered.">
        <title>Genome Assembly of Salicaceae Populus deltoides (Eastern Cottonwood) I-69 Based on Nanopore Sequencing and Hi-C Technologies.</title>
        <authorList>
            <person name="Bai S."/>
            <person name="Wu H."/>
            <person name="Zhang J."/>
            <person name="Pan Z."/>
            <person name="Zhao W."/>
            <person name="Li Z."/>
            <person name="Tong C."/>
        </authorList>
    </citation>
    <scope>NUCLEOTIDE SEQUENCE</scope>
    <source>
        <tissue evidence="3">Leaf</tissue>
    </source>
</reference>
<evidence type="ECO:0000313" key="3">
    <source>
        <dbReference type="EMBL" id="KAH8513768.1"/>
    </source>
</evidence>
<dbReference type="Pfam" id="PF09736">
    <property type="entry name" value="Bud13"/>
    <property type="match status" value="1"/>
</dbReference>
<dbReference type="AlphaFoldDB" id="A0A8T2Z8Q7"/>
<dbReference type="InterPro" id="IPR018609">
    <property type="entry name" value="Bud13"/>
</dbReference>
<feature type="region of interest" description="Disordered" evidence="2">
    <location>
        <begin position="47"/>
        <end position="71"/>
    </location>
</feature>
<keyword evidence="4" id="KW-1185">Reference proteome</keyword>
<protein>
    <recommendedName>
        <fullName evidence="5">BUD13 homolog</fullName>
    </recommendedName>
</protein>
<organism evidence="3 4">
    <name type="scientific">Populus deltoides</name>
    <name type="common">Eastern poplar</name>
    <name type="synonym">Eastern cottonwood</name>
    <dbReference type="NCBI Taxonomy" id="3696"/>
    <lineage>
        <taxon>Eukaryota</taxon>
        <taxon>Viridiplantae</taxon>
        <taxon>Streptophyta</taxon>
        <taxon>Embryophyta</taxon>
        <taxon>Tracheophyta</taxon>
        <taxon>Spermatophyta</taxon>
        <taxon>Magnoliopsida</taxon>
        <taxon>eudicotyledons</taxon>
        <taxon>Gunneridae</taxon>
        <taxon>Pentapetalae</taxon>
        <taxon>rosids</taxon>
        <taxon>fabids</taxon>
        <taxon>Malpighiales</taxon>
        <taxon>Salicaceae</taxon>
        <taxon>Saliceae</taxon>
        <taxon>Populus</taxon>
    </lineage>
</organism>